<organism evidence="2 3">
    <name type="scientific">Paraliobacillus quinghaiensis</name>
    <dbReference type="NCBI Taxonomy" id="470815"/>
    <lineage>
        <taxon>Bacteria</taxon>
        <taxon>Bacillati</taxon>
        <taxon>Bacillota</taxon>
        <taxon>Bacilli</taxon>
        <taxon>Bacillales</taxon>
        <taxon>Bacillaceae</taxon>
        <taxon>Paraliobacillus</taxon>
    </lineage>
</organism>
<proteinExistence type="predicted"/>
<name>A0A917TW65_9BACI</name>
<dbReference type="AlphaFoldDB" id="A0A917TW65"/>
<dbReference type="InterPro" id="IPR002575">
    <property type="entry name" value="Aminoglycoside_PTrfase"/>
</dbReference>
<dbReference type="SUPFAM" id="SSF56112">
    <property type="entry name" value="Protein kinase-like (PK-like)"/>
    <property type="match status" value="1"/>
</dbReference>
<protein>
    <submittedName>
        <fullName evidence="2">Aminoglycoside phosphotransferase</fullName>
    </submittedName>
</protein>
<accession>A0A917TW65</accession>
<dbReference type="InterPro" id="IPR000719">
    <property type="entry name" value="Prot_kinase_dom"/>
</dbReference>
<dbReference type="InterPro" id="IPR051678">
    <property type="entry name" value="AGP_Transferase"/>
</dbReference>
<dbReference type="GO" id="GO:0005524">
    <property type="term" value="F:ATP binding"/>
    <property type="evidence" value="ECO:0007669"/>
    <property type="project" value="InterPro"/>
</dbReference>
<dbReference type="Gene3D" id="3.30.200.20">
    <property type="entry name" value="Phosphorylase Kinase, domain 1"/>
    <property type="match status" value="1"/>
</dbReference>
<dbReference type="Pfam" id="PF01636">
    <property type="entry name" value="APH"/>
    <property type="match status" value="1"/>
</dbReference>
<evidence type="ECO:0000313" key="2">
    <source>
        <dbReference type="EMBL" id="GGM41061.1"/>
    </source>
</evidence>
<keyword evidence="3" id="KW-1185">Reference proteome</keyword>
<dbReference type="Proteomes" id="UP000618460">
    <property type="component" value="Unassembled WGS sequence"/>
</dbReference>
<reference evidence="2" key="2">
    <citation type="submission" date="2020-09" db="EMBL/GenBank/DDBJ databases">
        <authorList>
            <person name="Sun Q."/>
            <person name="Zhou Y."/>
        </authorList>
    </citation>
    <scope>NUCLEOTIDE SEQUENCE</scope>
    <source>
        <strain evidence="2">CGMCC 1.6333</strain>
    </source>
</reference>
<gene>
    <name evidence="2" type="ORF">GCM10011351_29110</name>
</gene>
<dbReference type="PROSITE" id="PS50011">
    <property type="entry name" value="PROTEIN_KINASE_DOM"/>
    <property type="match status" value="1"/>
</dbReference>
<dbReference type="PANTHER" id="PTHR21310">
    <property type="entry name" value="AMINOGLYCOSIDE PHOSPHOTRANSFERASE-RELATED-RELATED"/>
    <property type="match status" value="1"/>
</dbReference>
<evidence type="ECO:0000259" key="1">
    <source>
        <dbReference type="PROSITE" id="PS50011"/>
    </source>
</evidence>
<dbReference type="EMBL" id="BMLG01000025">
    <property type="protein sequence ID" value="GGM41061.1"/>
    <property type="molecule type" value="Genomic_DNA"/>
</dbReference>
<dbReference type="OrthoDB" id="3806873at2"/>
<feature type="domain" description="Protein kinase" evidence="1">
    <location>
        <begin position="28"/>
        <end position="324"/>
    </location>
</feature>
<dbReference type="Gene3D" id="3.90.1200.10">
    <property type="match status" value="1"/>
</dbReference>
<dbReference type="PANTHER" id="PTHR21310:SF15">
    <property type="entry name" value="AMINOGLYCOSIDE PHOSPHOTRANSFERASE DOMAIN-CONTAINING PROTEIN"/>
    <property type="match status" value="1"/>
</dbReference>
<evidence type="ECO:0000313" key="3">
    <source>
        <dbReference type="Proteomes" id="UP000618460"/>
    </source>
</evidence>
<reference evidence="2" key="1">
    <citation type="journal article" date="2014" name="Int. J. Syst. Evol. Microbiol.">
        <title>Complete genome sequence of Corynebacterium casei LMG S-19264T (=DSM 44701T), isolated from a smear-ripened cheese.</title>
        <authorList>
            <consortium name="US DOE Joint Genome Institute (JGI-PGF)"/>
            <person name="Walter F."/>
            <person name="Albersmeier A."/>
            <person name="Kalinowski J."/>
            <person name="Ruckert C."/>
        </authorList>
    </citation>
    <scope>NUCLEOTIDE SEQUENCE</scope>
    <source>
        <strain evidence="2">CGMCC 1.6333</strain>
    </source>
</reference>
<dbReference type="GO" id="GO:0004672">
    <property type="term" value="F:protein kinase activity"/>
    <property type="evidence" value="ECO:0007669"/>
    <property type="project" value="InterPro"/>
</dbReference>
<comment type="caution">
    <text evidence="2">The sequence shown here is derived from an EMBL/GenBank/DDBJ whole genome shotgun (WGS) entry which is preliminary data.</text>
</comment>
<dbReference type="InterPro" id="IPR011009">
    <property type="entry name" value="Kinase-like_dom_sf"/>
</dbReference>
<sequence length="324" mass="37824">MESITKTKVSEEQILKMVRKAFGEELEVKNIEELTEGYFNTAYLVVFKNGYRAVLKVSPRKEVKVMRYEENLMETEVFTLNSIDEMGSIPVPKVLFYDKSKEIIDSDYFFMEFVEGKPLDTISDKISHQQYNAISSQLGKYVNEINGIDGEYFGSISRADKRFSTWSEAFLSMIKELLDDAEEKDVILPYTYDELYLMISKYKDVLNKVKKPSLVHKDLWEGNIFFDIKSFRITGIIDCERALFGDSLLDPVCGFWLDDKNFMNAYMDKSELDKDESIRVVIYKVYLFLLMVIEGAYRQYSDKSIEEWAREQLDETLKCLKSIG</sequence>
<dbReference type="RefSeq" id="WP_117157111.1">
    <property type="nucleotide sequence ID" value="NZ_BMLG01000025.1"/>
</dbReference>